<comment type="caution">
    <text evidence="2">The sequence shown here is derived from an EMBL/GenBank/DDBJ whole genome shotgun (WGS) entry which is preliminary data.</text>
</comment>
<evidence type="ECO:0000256" key="1">
    <source>
        <dbReference type="SAM" id="MobiDB-lite"/>
    </source>
</evidence>
<evidence type="ECO:0000313" key="2">
    <source>
        <dbReference type="EMBL" id="MFD0987810.1"/>
    </source>
</evidence>
<evidence type="ECO:0000313" key="3">
    <source>
        <dbReference type="Proteomes" id="UP001597102"/>
    </source>
</evidence>
<evidence type="ECO:0008006" key="4">
    <source>
        <dbReference type="Google" id="ProtNLM"/>
    </source>
</evidence>
<feature type="compositionally biased region" description="Basic residues" evidence="1">
    <location>
        <begin position="101"/>
        <end position="112"/>
    </location>
</feature>
<reference evidence="3" key="1">
    <citation type="journal article" date="2019" name="Int. J. Syst. Evol. Microbiol.">
        <title>The Global Catalogue of Microorganisms (GCM) 10K type strain sequencing project: providing services to taxonomists for standard genome sequencing and annotation.</title>
        <authorList>
            <consortium name="The Broad Institute Genomics Platform"/>
            <consortium name="The Broad Institute Genome Sequencing Center for Infectious Disease"/>
            <person name="Wu L."/>
            <person name="Ma J."/>
        </authorList>
    </citation>
    <scope>NUCLEOTIDE SEQUENCE [LARGE SCALE GENOMIC DNA]</scope>
    <source>
        <strain evidence="3">CCUG 61697</strain>
    </source>
</reference>
<gene>
    <name evidence="2" type="ORF">ACFQ2F_11955</name>
</gene>
<dbReference type="RefSeq" id="WP_379090134.1">
    <property type="nucleotide sequence ID" value="NZ_JBHTJO010000001.1"/>
</dbReference>
<protein>
    <recommendedName>
        <fullName evidence="4">Transposase</fullName>
    </recommendedName>
</protein>
<dbReference type="EMBL" id="JBHTJO010000001">
    <property type="protein sequence ID" value="MFD0987810.1"/>
    <property type="molecule type" value="Genomic_DNA"/>
</dbReference>
<accession>A0ABW3JBI1</accession>
<keyword evidence="3" id="KW-1185">Reference proteome</keyword>
<feature type="region of interest" description="Disordered" evidence="1">
    <location>
        <begin position="93"/>
        <end position="112"/>
    </location>
</feature>
<sequence>MVARRRPAPKLTRGEANRVADDLARIESARAGLTEALRLLSVTIRREKHDRVREAFAVFLSEGGVTSTDWRAFVDGEPIRGCSTQRRHLRLVADNTETRPKRSRRKLTAARR</sequence>
<dbReference type="Proteomes" id="UP001597102">
    <property type="component" value="Unassembled WGS sequence"/>
</dbReference>
<proteinExistence type="predicted"/>
<name>A0ABW3JBI1_9HYPH</name>
<organism evidence="2 3">
    <name type="scientific">Methyloligella solikamskensis</name>
    <dbReference type="NCBI Taxonomy" id="1177756"/>
    <lineage>
        <taxon>Bacteria</taxon>
        <taxon>Pseudomonadati</taxon>
        <taxon>Pseudomonadota</taxon>
        <taxon>Alphaproteobacteria</taxon>
        <taxon>Hyphomicrobiales</taxon>
        <taxon>Hyphomicrobiaceae</taxon>
        <taxon>Methyloligella</taxon>
    </lineage>
</organism>